<dbReference type="GO" id="GO:0016757">
    <property type="term" value="F:glycosyltransferase activity"/>
    <property type="evidence" value="ECO:0007669"/>
    <property type="project" value="UniProtKB-KW"/>
</dbReference>
<reference evidence="4 5" key="1">
    <citation type="submission" date="2018-06" db="EMBL/GenBank/DDBJ databases">
        <title>Complete genome of Desulfovibrio marinus P48SEP.</title>
        <authorList>
            <person name="Crispim J.S."/>
            <person name="Vidigal P.M.P."/>
            <person name="Silva L.C.F."/>
            <person name="Araujo L.C."/>
            <person name="Laguardia C.N."/>
            <person name="Dias R.S."/>
            <person name="Sousa M.P."/>
            <person name="Paula S.O."/>
            <person name="Silva C."/>
        </authorList>
    </citation>
    <scope>NUCLEOTIDE SEQUENCE [LARGE SCALE GENOMIC DNA]</scope>
    <source>
        <strain evidence="4 5">P48SEP</strain>
    </source>
</reference>
<accession>A0A6P1Z9J2</accession>
<dbReference type="SUPFAM" id="SSF56235">
    <property type="entry name" value="N-terminal nucleophile aminohydrolases (Ntn hydrolases)"/>
    <property type="match status" value="1"/>
</dbReference>
<evidence type="ECO:0000313" key="4">
    <source>
        <dbReference type="EMBL" id="TVM29737.1"/>
    </source>
</evidence>
<dbReference type="AlphaFoldDB" id="A0A6P1Z9J2"/>
<gene>
    <name evidence="4" type="ORF">DQK91_21875</name>
</gene>
<feature type="non-terminal residue" evidence="4">
    <location>
        <position position="79"/>
    </location>
</feature>
<keyword evidence="4" id="KW-0328">Glycosyltransferase</keyword>
<keyword evidence="1 4" id="KW-0808">Transferase</keyword>
<dbReference type="PANTHER" id="PTHR11907">
    <property type="entry name" value="AMIDOPHOSPHORIBOSYLTRANSFERASE"/>
    <property type="match status" value="1"/>
</dbReference>
<dbReference type="PROSITE" id="PS51278">
    <property type="entry name" value="GATASE_TYPE_2"/>
    <property type="match status" value="1"/>
</dbReference>
<evidence type="ECO:0000256" key="1">
    <source>
        <dbReference type="ARBA" id="ARBA00022679"/>
    </source>
</evidence>
<name>A0A6P1Z9J2_9BACT</name>
<proteinExistence type="predicted"/>
<feature type="domain" description="Glutamine amidotransferase type-2" evidence="3">
    <location>
        <begin position="1"/>
        <end position="79"/>
    </location>
</feature>
<comment type="caution">
    <text evidence="4">The sequence shown here is derived from an EMBL/GenBank/DDBJ whole genome shotgun (WGS) entry which is preliminary data.</text>
</comment>
<dbReference type="EMBL" id="QMIF01000044">
    <property type="protein sequence ID" value="TVM29737.1"/>
    <property type="molecule type" value="Genomic_DNA"/>
</dbReference>
<dbReference type="InterPro" id="IPR029055">
    <property type="entry name" value="Ntn_hydrolases_N"/>
</dbReference>
<evidence type="ECO:0000259" key="3">
    <source>
        <dbReference type="PROSITE" id="PS51278"/>
    </source>
</evidence>
<keyword evidence="2" id="KW-0315">Glutamine amidotransferase</keyword>
<dbReference type="Gene3D" id="3.60.20.10">
    <property type="entry name" value="Glutamine Phosphoribosylpyrophosphate, subunit 1, domain 1"/>
    <property type="match status" value="1"/>
</dbReference>
<evidence type="ECO:0000256" key="2">
    <source>
        <dbReference type="ARBA" id="ARBA00022962"/>
    </source>
</evidence>
<protein>
    <submittedName>
        <fullName evidence="4">Amidophosphoribosyltransferase</fullName>
    </submittedName>
</protein>
<dbReference type="InterPro" id="IPR017932">
    <property type="entry name" value="GATase_2_dom"/>
</dbReference>
<dbReference type="Proteomes" id="UP000434052">
    <property type="component" value="Unassembled WGS sequence"/>
</dbReference>
<evidence type="ECO:0000313" key="5">
    <source>
        <dbReference type="Proteomes" id="UP000434052"/>
    </source>
</evidence>
<sequence>MSIEDAFISAFAEVKCSSRLILLCNNKLIAVQDPHGFRPLALGRVGDSYVIASETCAVDLLEAEMLRAIEPGEMLVIED</sequence>
<organism evidence="4 5">
    <name type="scientific">Oceanidesulfovibrio marinus</name>
    <dbReference type="NCBI Taxonomy" id="370038"/>
    <lineage>
        <taxon>Bacteria</taxon>
        <taxon>Pseudomonadati</taxon>
        <taxon>Thermodesulfobacteriota</taxon>
        <taxon>Desulfovibrionia</taxon>
        <taxon>Desulfovibrionales</taxon>
        <taxon>Desulfovibrionaceae</taxon>
        <taxon>Oceanidesulfovibrio</taxon>
    </lineage>
</organism>